<dbReference type="Pfam" id="PF00117">
    <property type="entry name" value="GATase"/>
    <property type="match status" value="1"/>
</dbReference>
<protein>
    <submittedName>
        <fullName evidence="3">Aminodeoxychorismate/anthranilate synthase component II</fullName>
    </submittedName>
</protein>
<dbReference type="InterPro" id="IPR017926">
    <property type="entry name" value="GATASE"/>
</dbReference>
<feature type="domain" description="Glutamine amidotransferase" evidence="2">
    <location>
        <begin position="4"/>
        <end position="190"/>
    </location>
</feature>
<organism evidence="3 4">
    <name type="scientific">Candidatus Wirthbacteria bacterium CG2_30_54_11</name>
    <dbReference type="NCBI Taxonomy" id="1817892"/>
    <lineage>
        <taxon>Bacteria</taxon>
        <taxon>Candidatus Wirthbacteria</taxon>
    </lineage>
</organism>
<dbReference type="InterPro" id="IPR006221">
    <property type="entry name" value="TrpG/PapA_dom"/>
</dbReference>
<dbReference type="Gene3D" id="3.40.50.880">
    <property type="match status" value="1"/>
</dbReference>
<reference evidence="3 4" key="1">
    <citation type="journal article" date="2016" name="Environ. Microbiol.">
        <title>Genomic resolution of a cold subsurface aquifer community provides metabolic insights for novel microbes adapted to high CO concentrations.</title>
        <authorList>
            <person name="Probst A.J."/>
            <person name="Castelle C.J."/>
            <person name="Singh A."/>
            <person name="Brown C.T."/>
            <person name="Anantharaman K."/>
            <person name="Sharon I."/>
            <person name="Hug L.A."/>
            <person name="Burstein D."/>
            <person name="Emerson J.B."/>
            <person name="Thomas B.C."/>
            <person name="Banfield J.F."/>
        </authorList>
    </citation>
    <scope>NUCLEOTIDE SEQUENCE [LARGE SCALE GENOMIC DNA]</scope>
    <source>
        <strain evidence="3">CG2_30_54_11</strain>
    </source>
</reference>
<dbReference type="PANTHER" id="PTHR43418">
    <property type="entry name" value="MULTIFUNCTIONAL TRYPTOPHAN BIOSYNTHESIS PROTEIN-RELATED"/>
    <property type="match status" value="1"/>
</dbReference>
<comment type="caution">
    <text evidence="3">The sequence shown here is derived from an EMBL/GenBank/DDBJ whole genome shotgun (WGS) entry which is preliminary data.</text>
</comment>
<dbReference type="PROSITE" id="PS51273">
    <property type="entry name" value="GATASE_TYPE_1"/>
    <property type="match status" value="1"/>
</dbReference>
<evidence type="ECO:0000313" key="4">
    <source>
        <dbReference type="Proteomes" id="UP000183245"/>
    </source>
</evidence>
<dbReference type="InterPro" id="IPR050472">
    <property type="entry name" value="Anth_synth/Amidotransfase"/>
</dbReference>
<keyword evidence="1" id="KW-0315">Glutamine amidotransferase</keyword>
<sequence>MKTLIIDNYDSFTFNLYQHFGELGASPVVYRNDKIDLQGIRNLAPTHIVISPGPGDPRDQAYFGVCAEVIRELGPIIPVLGVCLGHQGIGHIFGGTVKRAPQIMHGKTSQIDHDGQFLFAGIDSPLVAMRYHSLIVDQNGLPDDLIVTATTRDDQIIMGLRHRIHPIFGIQFHPESIGTPSGKQMLNNFMRITHV</sequence>
<dbReference type="PANTHER" id="PTHR43418:SF8">
    <property type="entry name" value="SYNTHASE COMPONENT II, PUTATIVE-RELATED"/>
    <property type="match status" value="1"/>
</dbReference>
<dbReference type="STRING" id="1817892.AUK40_02780"/>
<dbReference type="PRINTS" id="PR00097">
    <property type="entry name" value="ANTSNTHASEII"/>
</dbReference>
<dbReference type="Proteomes" id="UP000183245">
    <property type="component" value="Unassembled WGS sequence"/>
</dbReference>
<evidence type="ECO:0000313" key="3">
    <source>
        <dbReference type="EMBL" id="OIP97658.1"/>
    </source>
</evidence>
<dbReference type="GO" id="GO:0005829">
    <property type="term" value="C:cytosol"/>
    <property type="evidence" value="ECO:0007669"/>
    <property type="project" value="TreeGrafter"/>
</dbReference>
<dbReference type="GO" id="GO:0004049">
    <property type="term" value="F:anthranilate synthase activity"/>
    <property type="evidence" value="ECO:0007669"/>
    <property type="project" value="TreeGrafter"/>
</dbReference>
<proteinExistence type="predicted"/>
<dbReference type="FunFam" id="3.40.50.880:FF:000003">
    <property type="entry name" value="Anthranilate synthase component II"/>
    <property type="match status" value="1"/>
</dbReference>
<dbReference type="AlphaFoldDB" id="A0A1J5ITD1"/>
<evidence type="ECO:0000256" key="1">
    <source>
        <dbReference type="ARBA" id="ARBA00022962"/>
    </source>
</evidence>
<dbReference type="EMBL" id="MNZT01000050">
    <property type="protein sequence ID" value="OIP97658.1"/>
    <property type="molecule type" value="Genomic_DNA"/>
</dbReference>
<dbReference type="CDD" id="cd01743">
    <property type="entry name" value="GATase1_Anthranilate_Synthase"/>
    <property type="match status" value="1"/>
</dbReference>
<dbReference type="NCBIfam" id="TIGR00566">
    <property type="entry name" value="trpG_papA"/>
    <property type="match status" value="1"/>
</dbReference>
<dbReference type="GO" id="GO:0000162">
    <property type="term" value="P:L-tryptophan biosynthetic process"/>
    <property type="evidence" value="ECO:0007669"/>
    <property type="project" value="TreeGrafter"/>
</dbReference>
<dbReference type="PRINTS" id="PR00099">
    <property type="entry name" value="CPSGATASE"/>
</dbReference>
<accession>A0A1J5ITD1</accession>
<dbReference type="PRINTS" id="PR00096">
    <property type="entry name" value="GATASE"/>
</dbReference>
<evidence type="ECO:0000259" key="2">
    <source>
        <dbReference type="Pfam" id="PF00117"/>
    </source>
</evidence>
<name>A0A1J5ITD1_9BACT</name>
<gene>
    <name evidence="3" type="ORF">AUK40_02780</name>
</gene>
<dbReference type="InterPro" id="IPR029062">
    <property type="entry name" value="Class_I_gatase-like"/>
</dbReference>
<dbReference type="SUPFAM" id="SSF52317">
    <property type="entry name" value="Class I glutamine amidotransferase-like"/>
    <property type="match status" value="1"/>
</dbReference>